<organism evidence="1 2">
    <name type="scientific">Paralvinella palmiformis</name>
    <dbReference type="NCBI Taxonomy" id="53620"/>
    <lineage>
        <taxon>Eukaryota</taxon>
        <taxon>Metazoa</taxon>
        <taxon>Spiralia</taxon>
        <taxon>Lophotrochozoa</taxon>
        <taxon>Annelida</taxon>
        <taxon>Polychaeta</taxon>
        <taxon>Sedentaria</taxon>
        <taxon>Canalipalpata</taxon>
        <taxon>Terebellida</taxon>
        <taxon>Terebelliformia</taxon>
        <taxon>Alvinellidae</taxon>
        <taxon>Paralvinella</taxon>
    </lineage>
</organism>
<feature type="non-terminal residue" evidence="1">
    <location>
        <position position="1"/>
    </location>
</feature>
<dbReference type="EMBL" id="JAODUP010000119">
    <property type="protein sequence ID" value="KAK2161315.1"/>
    <property type="molecule type" value="Genomic_DNA"/>
</dbReference>
<gene>
    <name evidence="1" type="ORF">LSH36_119g13019</name>
</gene>
<reference evidence="1" key="1">
    <citation type="journal article" date="2023" name="Mol. Biol. Evol.">
        <title>Third-Generation Sequencing Reveals the Adaptive Role of the Epigenome in Three Deep-Sea Polychaetes.</title>
        <authorList>
            <person name="Perez M."/>
            <person name="Aroh O."/>
            <person name="Sun Y."/>
            <person name="Lan Y."/>
            <person name="Juniper S.K."/>
            <person name="Young C.R."/>
            <person name="Angers B."/>
            <person name="Qian P.Y."/>
        </authorList>
    </citation>
    <scope>NUCLEOTIDE SEQUENCE</scope>
    <source>
        <strain evidence="1">P08H-3</strain>
    </source>
</reference>
<proteinExistence type="predicted"/>
<protein>
    <submittedName>
        <fullName evidence="1">Uncharacterized protein</fullName>
    </submittedName>
</protein>
<keyword evidence="2" id="KW-1185">Reference proteome</keyword>
<accession>A0AAD9JYZ9</accession>
<dbReference type="Proteomes" id="UP001208570">
    <property type="component" value="Unassembled WGS sequence"/>
</dbReference>
<comment type="caution">
    <text evidence="1">The sequence shown here is derived from an EMBL/GenBank/DDBJ whole genome shotgun (WGS) entry which is preliminary data.</text>
</comment>
<evidence type="ECO:0000313" key="1">
    <source>
        <dbReference type="EMBL" id="KAK2161315.1"/>
    </source>
</evidence>
<name>A0AAD9JYZ9_9ANNE</name>
<evidence type="ECO:0000313" key="2">
    <source>
        <dbReference type="Proteomes" id="UP001208570"/>
    </source>
</evidence>
<sequence>VREMHSIILIYIWPMDALRLM</sequence>
<dbReference type="AlphaFoldDB" id="A0AAD9JYZ9"/>